<dbReference type="Pfam" id="PF13350">
    <property type="entry name" value="Y_phosphatase3"/>
    <property type="match status" value="1"/>
</dbReference>
<dbReference type="AlphaFoldDB" id="A0A495EUW6"/>
<dbReference type="Proteomes" id="UP000276055">
    <property type="component" value="Unassembled WGS sequence"/>
</dbReference>
<comment type="caution">
    <text evidence="2">The sequence shown here is derived from an EMBL/GenBank/DDBJ whole genome shotgun (WGS) entry which is preliminary data.</text>
</comment>
<accession>A0A495EUW6</accession>
<dbReference type="InterPro" id="IPR026893">
    <property type="entry name" value="Tyr/Ser_Pase_IphP-type"/>
</dbReference>
<evidence type="ECO:0000313" key="3">
    <source>
        <dbReference type="Proteomes" id="UP000276055"/>
    </source>
</evidence>
<gene>
    <name evidence="2" type="ORF">C8D78_1437</name>
</gene>
<protein>
    <submittedName>
        <fullName evidence="2">Tyrosine phosphatase family protein</fullName>
    </submittedName>
</protein>
<dbReference type="PROSITE" id="PS00383">
    <property type="entry name" value="TYR_PHOSPHATASE_1"/>
    <property type="match status" value="1"/>
</dbReference>
<evidence type="ECO:0000259" key="1">
    <source>
        <dbReference type="PROSITE" id="PS50056"/>
    </source>
</evidence>
<dbReference type="SUPFAM" id="SSF52799">
    <property type="entry name" value="(Phosphotyrosine protein) phosphatases II"/>
    <property type="match status" value="1"/>
</dbReference>
<dbReference type="InterPro" id="IPR029021">
    <property type="entry name" value="Prot-tyrosine_phosphatase-like"/>
</dbReference>
<dbReference type="Gene3D" id="3.90.190.10">
    <property type="entry name" value="Protein tyrosine phosphatase superfamily"/>
    <property type="match status" value="1"/>
</dbReference>
<proteinExistence type="predicted"/>
<feature type="domain" description="Tyrosine specific protein phosphatases" evidence="1">
    <location>
        <begin position="105"/>
        <end position="142"/>
    </location>
</feature>
<dbReference type="EMBL" id="RBIR01000002">
    <property type="protein sequence ID" value="RKR20795.1"/>
    <property type="molecule type" value="Genomic_DNA"/>
</dbReference>
<dbReference type="InterPro" id="IPR000387">
    <property type="entry name" value="Tyr_Pase_dom"/>
</dbReference>
<dbReference type="PROSITE" id="PS50056">
    <property type="entry name" value="TYR_PHOSPHATASE_2"/>
    <property type="match status" value="1"/>
</dbReference>
<evidence type="ECO:0000313" key="2">
    <source>
        <dbReference type="EMBL" id="RKR20795.1"/>
    </source>
</evidence>
<dbReference type="InterPro" id="IPR016130">
    <property type="entry name" value="Tyr_Pase_AS"/>
</dbReference>
<organism evidence="2 3">
    <name type="scientific">Arthrobacter oryzae</name>
    <dbReference type="NCBI Taxonomy" id="409290"/>
    <lineage>
        <taxon>Bacteria</taxon>
        <taxon>Bacillati</taxon>
        <taxon>Actinomycetota</taxon>
        <taxon>Actinomycetes</taxon>
        <taxon>Micrococcales</taxon>
        <taxon>Micrococcaceae</taxon>
        <taxon>Arthrobacter</taxon>
    </lineage>
</organism>
<reference evidence="2 3" key="1">
    <citation type="submission" date="2018-10" db="EMBL/GenBank/DDBJ databases">
        <title>Genomic Encyclopedia of Type Strains, Phase IV (KMG-IV): sequencing the most valuable type-strain genomes for metagenomic binning, comparative biology and taxonomic classification.</title>
        <authorList>
            <person name="Goeker M."/>
        </authorList>
    </citation>
    <scope>NUCLEOTIDE SEQUENCE [LARGE SCALE GENOMIC DNA]</scope>
    <source>
        <strain evidence="2 3">DSM 25586</strain>
    </source>
</reference>
<name>A0A495EUW6_9MICC</name>
<dbReference type="GO" id="GO:0004721">
    <property type="term" value="F:phosphoprotein phosphatase activity"/>
    <property type="evidence" value="ECO:0007669"/>
    <property type="project" value="InterPro"/>
</dbReference>
<sequence length="230" mass="25848">MPGGMEWDGAVNAWHVAGDVYRMGRREWLTEEGWRQAYRHGIRTVVDLRNETEIRRRETDPPVPRAALARFDVVLAPTEDPDNSEFRELCVPYLNDPASYADNARLFPHLLAGVFKAVAAADGGVIIHCSAGRDRSGMIAAMLQDLAGDDDEAIVHGYQRAMRGINEHHRNSAVPHPYERFLPEDVLMPLLESRSRSLLEFVRSLDTADYLNRHGVTPRELAAILAKLGR</sequence>